<dbReference type="InterPro" id="IPR029069">
    <property type="entry name" value="HotDog_dom_sf"/>
</dbReference>
<dbReference type="PANTHER" id="PTHR43664:SF1">
    <property type="entry name" value="BETA-METHYLMALYL-COA DEHYDRATASE"/>
    <property type="match status" value="1"/>
</dbReference>
<dbReference type="EMBL" id="FNVN01000005">
    <property type="protein sequence ID" value="SEG63120.1"/>
    <property type="molecule type" value="Genomic_DNA"/>
</dbReference>
<reference evidence="3 4" key="1">
    <citation type="submission" date="2016-10" db="EMBL/GenBank/DDBJ databases">
        <authorList>
            <person name="de Groot N.N."/>
        </authorList>
    </citation>
    <scope>NUCLEOTIDE SEQUENCE [LARGE SCALE GENOMIC DNA]</scope>
    <source>
        <strain evidence="3 4">CGMCC 1.10331</strain>
    </source>
</reference>
<dbReference type="PANTHER" id="PTHR43664">
    <property type="entry name" value="MONOAMINE OXIDASE-RELATED"/>
    <property type="match status" value="1"/>
</dbReference>
<protein>
    <submittedName>
        <fullName evidence="2 3">Dehydratase</fullName>
    </submittedName>
</protein>
<geneLocation type="plasmid" evidence="2">
    <name>unnamed2</name>
</geneLocation>
<evidence type="ECO:0000259" key="1">
    <source>
        <dbReference type="Pfam" id="PF01575"/>
    </source>
</evidence>
<evidence type="ECO:0000313" key="4">
    <source>
        <dbReference type="Proteomes" id="UP000236740"/>
    </source>
</evidence>
<name>A0A1H6BR42_9EURY</name>
<dbReference type="InterPro" id="IPR052342">
    <property type="entry name" value="MCH/BMMD"/>
</dbReference>
<dbReference type="InterPro" id="IPR002539">
    <property type="entry name" value="MaoC-like_dom"/>
</dbReference>
<keyword evidence="4" id="KW-1185">Reference proteome</keyword>
<keyword evidence="2" id="KW-0614">Plasmid</keyword>
<feature type="domain" description="MaoC-like" evidence="1">
    <location>
        <begin position="18"/>
        <end position="122"/>
    </location>
</feature>
<sequence>MERNRYYEEIDVGEEGVSQARTITEADVVNYAGVSGDFHPYHTNEEFASKSDFGGRIAHGLLVLSIAAALEAPENEHAFLYGFESMRFVKPTMLGDTIHVKSEVTDKSERSEEYGIVTTKIDVKNQREETVLACERQLMIERKSET</sequence>
<dbReference type="AlphaFoldDB" id="A0A1H6BR42"/>
<reference evidence="2 5" key="2">
    <citation type="journal article" date="2019" name="Nat. Commun.">
        <title>A new type of DNA phosphorothioation-based antiviral system in archaea.</title>
        <authorList>
            <person name="Xiong L."/>
            <person name="Liu S."/>
            <person name="Chen S."/>
            <person name="Xiao Y."/>
            <person name="Zhu B."/>
            <person name="Gao Y."/>
            <person name="Zhang Y."/>
            <person name="Chen B."/>
            <person name="Luo J."/>
            <person name="Deng Z."/>
            <person name="Chen X."/>
            <person name="Wang L."/>
            <person name="Chen S."/>
        </authorList>
    </citation>
    <scope>NUCLEOTIDE SEQUENCE [LARGE SCALE GENOMIC DNA]</scope>
    <source>
        <strain evidence="2 5">CGMCC 1.10331</strain>
        <plasmid evidence="2 5">unnamed2</plasmid>
    </source>
</reference>
<dbReference type="SUPFAM" id="SSF54637">
    <property type="entry name" value="Thioesterase/thiol ester dehydrase-isomerase"/>
    <property type="match status" value="1"/>
</dbReference>
<evidence type="ECO:0000313" key="2">
    <source>
        <dbReference type="EMBL" id="QCC49368.1"/>
    </source>
</evidence>
<dbReference type="KEGG" id="hlm:DV707_16600"/>
<dbReference type="Pfam" id="PF01575">
    <property type="entry name" value="MaoC_dehydratas"/>
    <property type="match status" value="1"/>
</dbReference>
<dbReference type="OrthoDB" id="51509at2157"/>
<evidence type="ECO:0000313" key="5">
    <source>
        <dbReference type="Proteomes" id="UP000296733"/>
    </source>
</evidence>
<dbReference type="Proteomes" id="UP000296733">
    <property type="component" value="Plasmid unnamed2"/>
</dbReference>
<dbReference type="EMBL" id="CP031313">
    <property type="protein sequence ID" value="QCC49368.1"/>
    <property type="molecule type" value="Genomic_DNA"/>
</dbReference>
<dbReference type="Proteomes" id="UP000236740">
    <property type="component" value="Unassembled WGS sequence"/>
</dbReference>
<dbReference type="Gene3D" id="3.10.129.10">
    <property type="entry name" value="Hotdog Thioesterase"/>
    <property type="match status" value="1"/>
</dbReference>
<gene>
    <name evidence="2" type="ORF">DV707_16600</name>
    <name evidence="3" type="ORF">SAMN04488133_2944</name>
</gene>
<evidence type="ECO:0000313" key="3">
    <source>
        <dbReference type="EMBL" id="SEG63120.1"/>
    </source>
</evidence>
<accession>A0A1H6BR42</accession>
<proteinExistence type="predicted"/>
<organism evidence="3 4">
    <name type="scientific">Halobellus limi</name>
    <dbReference type="NCBI Taxonomy" id="699433"/>
    <lineage>
        <taxon>Archaea</taxon>
        <taxon>Methanobacteriati</taxon>
        <taxon>Methanobacteriota</taxon>
        <taxon>Stenosarchaea group</taxon>
        <taxon>Halobacteria</taxon>
        <taxon>Halobacteriales</taxon>
        <taxon>Haloferacaceae</taxon>
        <taxon>Halobellus</taxon>
    </lineage>
</organism>